<dbReference type="PROSITE" id="PS50043">
    <property type="entry name" value="HTH_LUXR_2"/>
    <property type="match status" value="1"/>
</dbReference>
<reference evidence="5" key="1">
    <citation type="submission" date="2020-07" db="EMBL/GenBank/DDBJ databases">
        <authorList>
            <person name="Tarantini F.S."/>
            <person name="Hong K.W."/>
            <person name="Chan K.G."/>
        </authorList>
    </citation>
    <scope>NUCLEOTIDE SEQUENCE</scope>
    <source>
        <strain evidence="5">32-07</strain>
    </source>
</reference>
<evidence type="ECO:0000313" key="6">
    <source>
        <dbReference type="Proteomes" id="UP001049518"/>
    </source>
</evidence>
<dbReference type="SMART" id="SM00421">
    <property type="entry name" value="HTH_LUXR"/>
    <property type="match status" value="1"/>
</dbReference>
<dbReference type="RefSeq" id="WP_231328563.1">
    <property type="nucleotide sequence ID" value="NZ_CP059572.1"/>
</dbReference>
<dbReference type="PANTHER" id="PTHR44688:SF16">
    <property type="entry name" value="DNA-BINDING TRANSCRIPTIONAL ACTIVATOR DEVR_DOSR"/>
    <property type="match status" value="1"/>
</dbReference>
<dbReference type="PANTHER" id="PTHR44688">
    <property type="entry name" value="DNA-BINDING TRANSCRIPTIONAL ACTIVATOR DEVR_DOSR"/>
    <property type="match status" value="1"/>
</dbReference>
<keyword evidence="6" id="KW-1185">Reference proteome</keyword>
<dbReference type="EMBL" id="CP059572">
    <property type="protein sequence ID" value="QXJ22893.1"/>
    <property type="molecule type" value="Genomic_DNA"/>
</dbReference>
<proteinExistence type="predicted"/>
<dbReference type="Proteomes" id="UP001049518">
    <property type="component" value="Chromosome"/>
</dbReference>
<accession>A0ABX8QW96</accession>
<dbReference type="InterPro" id="IPR000792">
    <property type="entry name" value="Tscrpt_reg_LuxR_C"/>
</dbReference>
<feature type="domain" description="HTH luxR-type" evidence="4">
    <location>
        <begin position="17"/>
        <end position="82"/>
    </location>
</feature>
<dbReference type="InterPro" id="IPR016032">
    <property type="entry name" value="Sig_transdc_resp-reg_C-effctor"/>
</dbReference>
<organism evidence="5 6">
    <name type="scientific">Actinomadura graeca</name>
    <dbReference type="NCBI Taxonomy" id="2750812"/>
    <lineage>
        <taxon>Bacteria</taxon>
        <taxon>Bacillati</taxon>
        <taxon>Actinomycetota</taxon>
        <taxon>Actinomycetes</taxon>
        <taxon>Streptosporangiales</taxon>
        <taxon>Thermomonosporaceae</taxon>
        <taxon>Actinomadura</taxon>
    </lineage>
</organism>
<evidence type="ECO:0000259" key="4">
    <source>
        <dbReference type="PROSITE" id="PS50043"/>
    </source>
</evidence>
<dbReference type="InterPro" id="IPR036388">
    <property type="entry name" value="WH-like_DNA-bd_sf"/>
</dbReference>
<evidence type="ECO:0000256" key="3">
    <source>
        <dbReference type="ARBA" id="ARBA00023163"/>
    </source>
</evidence>
<sequence length="100" mass="11226">MVKIKAGESELDWLADSLRLVGRLTPRELQVFLYLGYGCDNRSISQNLQISERTVKRHITSIMEKLVVQSRLQAGLVSFVISQAPACEWNQSSSPFDSSP</sequence>
<name>A0ABX8QW96_9ACTN</name>
<keyword evidence="2" id="KW-0238">DNA-binding</keyword>
<evidence type="ECO:0000256" key="1">
    <source>
        <dbReference type="ARBA" id="ARBA00023015"/>
    </source>
</evidence>
<keyword evidence="3" id="KW-0804">Transcription</keyword>
<dbReference type="PRINTS" id="PR00038">
    <property type="entry name" value="HTHLUXR"/>
</dbReference>
<dbReference type="Pfam" id="PF00196">
    <property type="entry name" value="GerE"/>
    <property type="match status" value="1"/>
</dbReference>
<protein>
    <submittedName>
        <fullName evidence="5">Helix-turn-helix transcriptional regulator</fullName>
    </submittedName>
</protein>
<dbReference type="SUPFAM" id="SSF46894">
    <property type="entry name" value="C-terminal effector domain of the bipartite response regulators"/>
    <property type="match status" value="1"/>
</dbReference>
<dbReference type="Gene3D" id="1.10.10.10">
    <property type="entry name" value="Winged helix-like DNA-binding domain superfamily/Winged helix DNA-binding domain"/>
    <property type="match status" value="1"/>
</dbReference>
<evidence type="ECO:0000313" key="5">
    <source>
        <dbReference type="EMBL" id="QXJ22893.1"/>
    </source>
</evidence>
<keyword evidence="1" id="KW-0805">Transcription regulation</keyword>
<dbReference type="PROSITE" id="PS00622">
    <property type="entry name" value="HTH_LUXR_1"/>
    <property type="match status" value="1"/>
</dbReference>
<dbReference type="CDD" id="cd06170">
    <property type="entry name" value="LuxR_C_like"/>
    <property type="match status" value="1"/>
</dbReference>
<gene>
    <name evidence="5" type="ORF">AGRA3207_003970</name>
</gene>
<evidence type="ECO:0000256" key="2">
    <source>
        <dbReference type="ARBA" id="ARBA00023125"/>
    </source>
</evidence>